<proteinExistence type="inferred from homology"/>
<dbReference type="GO" id="GO:0016485">
    <property type="term" value="P:protein processing"/>
    <property type="evidence" value="ECO:0007669"/>
    <property type="project" value="TreeGrafter"/>
</dbReference>
<comment type="caution">
    <text evidence="5">The sequence shown here is derived from an EMBL/GenBank/DDBJ whole genome shotgun (WGS) entry which is preliminary data.</text>
</comment>
<gene>
    <name evidence="5" type="ORF">KTAU_13560</name>
</gene>
<protein>
    <submittedName>
        <fullName evidence="5">Peptidase M52</fullName>
    </submittedName>
</protein>
<evidence type="ECO:0000313" key="6">
    <source>
        <dbReference type="Proteomes" id="UP000334820"/>
    </source>
</evidence>
<dbReference type="InterPro" id="IPR000671">
    <property type="entry name" value="Peptidase_A31"/>
</dbReference>
<keyword evidence="2" id="KW-0645">Protease</keyword>
<accession>A0A5J4K7P6</accession>
<dbReference type="PANTHER" id="PTHR30302">
    <property type="entry name" value="HYDROGENASE 1 MATURATION PROTEASE"/>
    <property type="match status" value="1"/>
</dbReference>
<organism evidence="5 6">
    <name type="scientific">Thermogemmatispora aurantia</name>
    <dbReference type="NCBI Taxonomy" id="2045279"/>
    <lineage>
        <taxon>Bacteria</taxon>
        <taxon>Bacillati</taxon>
        <taxon>Chloroflexota</taxon>
        <taxon>Ktedonobacteria</taxon>
        <taxon>Thermogemmatisporales</taxon>
        <taxon>Thermogemmatisporaceae</taxon>
        <taxon>Thermogemmatispora</taxon>
    </lineage>
</organism>
<keyword evidence="3" id="KW-0064">Aspartyl protease</keyword>
<dbReference type="EMBL" id="BKZV01000001">
    <property type="protein sequence ID" value="GER82719.1"/>
    <property type="molecule type" value="Genomic_DNA"/>
</dbReference>
<dbReference type="SUPFAM" id="SSF53163">
    <property type="entry name" value="HybD-like"/>
    <property type="match status" value="1"/>
</dbReference>
<reference evidence="5 6" key="1">
    <citation type="journal article" date="2019" name="Int. J. Syst. Evol. Microbiol.">
        <title>Thermogemmatispora aurantia sp. nov. and Thermogemmatispora argillosa sp. nov., within the class Ktedonobacteria, and emended description of the genus Thermogemmatispora.</title>
        <authorList>
            <person name="Zheng Y."/>
            <person name="Wang C.M."/>
            <person name="Sakai Y."/>
            <person name="Abe K."/>
            <person name="Yokota A."/>
            <person name="Yabe S."/>
        </authorList>
    </citation>
    <scope>NUCLEOTIDE SEQUENCE [LARGE SCALE GENOMIC DNA]</scope>
    <source>
        <strain evidence="5 6">A1-2</strain>
    </source>
</reference>
<dbReference type="PANTHER" id="PTHR30302:SF1">
    <property type="entry name" value="HYDROGENASE 2 MATURATION PROTEASE"/>
    <property type="match status" value="1"/>
</dbReference>
<dbReference type="Pfam" id="PF01750">
    <property type="entry name" value="HycI"/>
    <property type="match status" value="1"/>
</dbReference>
<evidence type="ECO:0000256" key="3">
    <source>
        <dbReference type="ARBA" id="ARBA00022750"/>
    </source>
</evidence>
<evidence type="ECO:0000313" key="5">
    <source>
        <dbReference type="EMBL" id="GER82719.1"/>
    </source>
</evidence>
<dbReference type="Gene3D" id="3.40.50.1450">
    <property type="entry name" value="HybD-like"/>
    <property type="match status" value="1"/>
</dbReference>
<evidence type="ECO:0000256" key="4">
    <source>
        <dbReference type="ARBA" id="ARBA00022801"/>
    </source>
</evidence>
<dbReference type="PRINTS" id="PR00446">
    <property type="entry name" value="HYDRGNUPTAKE"/>
</dbReference>
<dbReference type="AlphaFoldDB" id="A0A5J4K7P6"/>
<evidence type="ECO:0000256" key="1">
    <source>
        <dbReference type="ARBA" id="ARBA00006814"/>
    </source>
</evidence>
<keyword evidence="6" id="KW-1185">Reference proteome</keyword>
<dbReference type="NCBIfam" id="TIGR00072">
    <property type="entry name" value="hydrog_prot"/>
    <property type="match status" value="1"/>
</dbReference>
<keyword evidence="4" id="KW-0378">Hydrolase</keyword>
<evidence type="ECO:0000256" key="2">
    <source>
        <dbReference type="ARBA" id="ARBA00022670"/>
    </source>
</evidence>
<dbReference type="RefSeq" id="WP_151727519.1">
    <property type="nucleotide sequence ID" value="NZ_BKZV01000001.1"/>
</dbReference>
<dbReference type="GO" id="GO:0008047">
    <property type="term" value="F:enzyme activator activity"/>
    <property type="evidence" value="ECO:0007669"/>
    <property type="project" value="InterPro"/>
</dbReference>
<name>A0A5J4K7P6_9CHLR</name>
<dbReference type="GO" id="GO:0004190">
    <property type="term" value="F:aspartic-type endopeptidase activity"/>
    <property type="evidence" value="ECO:0007669"/>
    <property type="project" value="UniProtKB-KW"/>
</dbReference>
<comment type="similarity">
    <text evidence="1">Belongs to the peptidase A31 family.</text>
</comment>
<dbReference type="InterPro" id="IPR023430">
    <property type="entry name" value="Pept_HybD-like_dom_sf"/>
</dbReference>
<sequence length="200" mass="21305">MERDEHQQGLLQALEAAFEQAARGGLRRLLVAGIGNIFLGDDGFGCAVAQRARGRYPPGVEVIDFGIRGLELAYALLDGYEALILIDAVPRGGSPGTLYLLKPLLPPEDQAADLAAGKLGLEAHSLDPVRVLTYARALGAPAVPTLLIGCEPTPWETDTIEEELQMGLSPPVQAAVERALHILDTVVRQLYQGSDSTETA</sequence>
<dbReference type="Proteomes" id="UP000334820">
    <property type="component" value="Unassembled WGS sequence"/>
</dbReference>